<evidence type="ECO:0000313" key="2">
    <source>
        <dbReference type="EMBL" id="KYG60702.1"/>
    </source>
</evidence>
<dbReference type="GO" id="GO:0006694">
    <property type="term" value="P:steroid biosynthetic process"/>
    <property type="evidence" value="ECO:0007669"/>
    <property type="project" value="InterPro"/>
</dbReference>
<dbReference type="OrthoDB" id="5289163at2"/>
<dbReference type="InterPro" id="IPR002225">
    <property type="entry name" value="3Beta_OHSteriod_DH/Estase"/>
</dbReference>
<evidence type="ECO:0000259" key="1">
    <source>
        <dbReference type="Pfam" id="PF01073"/>
    </source>
</evidence>
<dbReference type="GO" id="GO:0016616">
    <property type="term" value="F:oxidoreductase activity, acting on the CH-OH group of donors, NAD or NADP as acceptor"/>
    <property type="evidence" value="ECO:0007669"/>
    <property type="project" value="InterPro"/>
</dbReference>
<dbReference type="PANTHER" id="PTHR48079:SF6">
    <property type="entry name" value="NAD(P)-BINDING DOMAIN-CONTAINING PROTEIN-RELATED"/>
    <property type="match status" value="1"/>
</dbReference>
<dbReference type="GO" id="GO:0005737">
    <property type="term" value="C:cytoplasm"/>
    <property type="evidence" value="ECO:0007669"/>
    <property type="project" value="TreeGrafter"/>
</dbReference>
<proteinExistence type="predicted"/>
<comment type="caution">
    <text evidence="2">The sequence shown here is derived from an EMBL/GenBank/DDBJ whole genome shotgun (WGS) entry which is preliminary data.</text>
</comment>
<dbReference type="AlphaFoldDB" id="A0A150WCW0"/>
<protein>
    <submittedName>
        <fullName evidence="2">Dihydroflavonol 4-reductase</fullName>
    </submittedName>
</protein>
<dbReference type="GO" id="GO:0004029">
    <property type="term" value="F:aldehyde dehydrogenase (NAD+) activity"/>
    <property type="evidence" value="ECO:0007669"/>
    <property type="project" value="TreeGrafter"/>
</dbReference>
<reference evidence="2 3" key="1">
    <citation type="submission" date="2016-03" db="EMBL/GenBank/DDBJ databases">
        <authorList>
            <person name="Ploux O."/>
        </authorList>
    </citation>
    <scope>NUCLEOTIDE SEQUENCE [LARGE SCALE GENOMIC DNA]</scope>
    <source>
        <strain evidence="2 3">BER2</strain>
    </source>
</reference>
<accession>A0A150WCW0</accession>
<dbReference type="Gene3D" id="3.40.50.720">
    <property type="entry name" value="NAD(P)-binding Rossmann-like Domain"/>
    <property type="match status" value="1"/>
</dbReference>
<organism evidence="2 3">
    <name type="scientific">Bdellovibrio bacteriovorus</name>
    <dbReference type="NCBI Taxonomy" id="959"/>
    <lineage>
        <taxon>Bacteria</taxon>
        <taxon>Pseudomonadati</taxon>
        <taxon>Bdellovibrionota</taxon>
        <taxon>Bdellovibrionia</taxon>
        <taxon>Bdellovibrionales</taxon>
        <taxon>Pseudobdellovibrionaceae</taxon>
        <taxon>Bdellovibrio</taxon>
    </lineage>
</organism>
<dbReference type="CDD" id="cd05228">
    <property type="entry name" value="AR_FR_like_1_SDR_e"/>
    <property type="match status" value="1"/>
</dbReference>
<sequence>MMKILVTGANGFLGSWVTRALVNEGHHVYALVRPKSDLSELSGVQCKYVHGDVTDVHSLLEAFKGVDTVFHLAGVIAYKKSQRHLMDKVNVEGTANVVSVCREHKVRRLVYLSSVVAIGAGYTPQDILNEDSAYNISDLNLGYFETKHEAEKIVKKACDKGEINAVMLNPSTIYGAGDAKKGSRKMQLKVAQGKLKFYTSGGVNVVAVEDVVQGILSAWKNGRNGERYILSGENILIKDLFAMIAAEAGVKPPPYQMPDSVLHTVGAIGDAMEKLGLKGPLSRENAYTATMYHWFDSSKAQKELGFKPRPAREAIHNSVQWMKDQGLLK</sequence>
<dbReference type="SUPFAM" id="SSF51735">
    <property type="entry name" value="NAD(P)-binding Rossmann-fold domains"/>
    <property type="match status" value="1"/>
</dbReference>
<gene>
    <name evidence="2" type="ORF">AZI85_11960</name>
</gene>
<evidence type="ECO:0000313" key="3">
    <source>
        <dbReference type="Proteomes" id="UP000075391"/>
    </source>
</evidence>
<feature type="domain" description="3-beta hydroxysteroid dehydrogenase/isomerase" evidence="1">
    <location>
        <begin position="5"/>
        <end position="221"/>
    </location>
</feature>
<dbReference type="EMBL" id="LUKF01000019">
    <property type="protein sequence ID" value="KYG60702.1"/>
    <property type="molecule type" value="Genomic_DNA"/>
</dbReference>
<name>A0A150WCW0_BDEBC</name>
<dbReference type="Pfam" id="PF01073">
    <property type="entry name" value="3Beta_HSD"/>
    <property type="match status" value="1"/>
</dbReference>
<dbReference type="Proteomes" id="UP000075391">
    <property type="component" value="Unassembled WGS sequence"/>
</dbReference>
<dbReference type="InterPro" id="IPR036291">
    <property type="entry name" value="NAD(P)-bd_dom_sf"/>
</dbReference>
<dbReference type="PANTHER" id="PTHR48079">
    <property type="entry name" value="PROTEIN YEEZ"/>
    <property type="match status" value="1"/>
</dbReference>
<dbReference type="InterPro" id="IPR051783">
    <property type="entry name" value="NAD(P)-dependent_oxidoreduct"/>
</dbReference>